<sequence length="74" mass="8304">MSGNLEKTHCSEDPEVQSVTHHDCTVDGVTYRVWSAFLGRKKAEDSLGALMLRQLERGYETPAVDAKQTERKPV</sequence>
<organism evidence="1 2">
    <name type="scientific">Ruminococcus flavefaciens</name>
    <dbReference type="NCBI Taxonomy" id="1265"/>
    <lineage>
        <taxon>Bacteria</taxon>
        <taxon>Bacillati</taxon>
        <taxon>Bacillota</taxon>
        <taxon>Clostridia</taxon>
        <taxon>Eubacteriales</taxon>
        <taxon>Oscillospiraceae</taxon>
        <taxon>Ruminococcus</taxon>
    </lineage>
</organism>
<dbReference type="OrthoDB" id="1822787at2"/>
<reference evidence="1 2" key="1">
    <citation type="submission" date="2018-05" db="EMBL/GenBank/DDBJ databases">
        <title>The Hungate 1000. A catalogue of reference genomes from the rumen microbiome.</title>
        <authorList>
            <person name="Kelly W."/>
        </authorList>
    </citation>
    <scope>NUCLEOTIDE SEQUENCE [LARGE SCALE GENOMIC DNA]</scope>
    <source>
        <strain evidence="1 2">SAb67</strain>
    </source>
</reference>
<dbReference type="AlphaFoldDB" id="A0A315YI89"/>
<dbReference type="RefSeq" id="WP_109727331.1">
    <property type="nucleotide sequence ID" value="NZ_QGDI01000011.1"/>
</dbReference>
<proteinExistence type="predicted"/>
<accession>A0A315YI89</accession>
<evidence type="ECO:0000313" key="2">
    <source>
        <dbReference type="Proteomes" id="UP000245720"/>
    </source>
</evidence>
<protein>
    <submittedName>
        <fullName evidence="1">Uncharacterized protein</fullName>
    </submittedName>
</protein>
<gene>
    <name evidence="1" type="ORF">IE37_02601</name>
</gene>
<comment type="caution">
    <text evidence="1">The sequence shown here is derived from an EMBL/GenBank/DDBJ whole genome shotgun (WGS) entry which is preliminary data.</text>
</comment>
<evidence type="ECO:0000313" key="1">
    <source>
        <dbReference type="EMBL" id="PWJ10955.1"/>
    </source>
</evidence>
<name>A0A315YI89_RUMFL</name>
<dbReference type="Proteomes" id="UP000245720">
    <property type="component" value="Unassembled WGS sequence"/>
</dbReference>
<dbReference type="EMBL" id="QGDI01000011">
    <property type="protein sequence ID" value="PWJ10955.1"/>
    <property type="molecule type" value="Genomic_DNA"/>
</dbReference>